<dbReference type="RefSeq" id="WP_141162202.1">
    <property type="nucleotide sequence ID" value="NZ_VHQG01000001.1"/>
</dbReference>
<sequence>MDQPFVGQISLFAGTFAPKNWAFCNGQLLPINSNQALFALLGTTYGGNGYQTFGLPDLRGRIALHYGQYPGGANRTIGENGGEVGHALTVPEMPAHNHIPVASSAPGTSPSPADAVWAAGAKPAYATSAASASLAGGAIGSSGGGQPHENRPPELALSYIIALYGIFPSRQ</sequence>
<evidence type="ECO:0000313" key="2">
    <source>
        <dbReference type="EMBL" id="TPW77674.1"/>
    </source>
</evidence>
<evidence type="ECO:0000259" key="1">
    <source>
        <dbReference type="Pfam" id="PF07484"/>
    </source>
</evidence>
<dbReference type="AlphaFoldDB" id="A0A506XXP7"/>
<comment type="caution">
    <text evidence="2">The sequence shown here is derived from an EMBL/GenBank/DDBJ whole genome shotgun (WGS) entry which is preliminary data.</text>
</comment>
<feature type="domain" description="Phage tail collar" evidence="1">
    <location>
        <begin position="7"/>
        <end position="62"/>
    </location>
</feature>
<accession>A0A506XXP7</accession>
<dbReference type="EMBL" id="VHQG01000001">
    <property type="protein sequence ID" value="TPW77674.1"/>
    <property type="molecule type" value="Genomic_DNA"/>
</dbReference>
<evidence type="ECO:0000313" key="3">
    <source>
        <dbReference type="Proteomes" id="UP000316252"/>
    </source>
</evidence>
<dbReference type="Gene3D" id="3.90.1340.10">
    <property type="entry name" value="Phage tail collar domain"/>
    <property type="match status" value="1"/>
</dbReference>
<dbReference type="OrthoDB" id="9810174at2"/>
<dbReference type="InterPro" id="IPR011083">
    <property type="entry name" value="Phage_tail_collar_dom"/>
</dbReference>
<reference evidence="2 3" key="1">
    <citation type="submission" date="2019-06" db="EMBL/GenBank/DDBJ databases">
        <authorList>
            <person name="Li F."/>
        </authorList>
    </citation>
    <scope>NUCLEOTIDE SEQUENCE [LARGE SCALE GENOMIC DNA]</scope>
    <source>
        <strain evidence="2 3">10F1D-1</strain>
    </source>
</reference>
<dbReference type="Proteomes" id="UP000316252">
    <property type="component" value="Unassembled WGS sequence"/>
</dbReference>
<gene>
    <name evidence="2" type="ORF">FJ657_03180</name>
</gene>
<proteinExistence type="predicted"/>
<keyword evidence="3" id="KW-1185">Reference proteome</keyword>
<dbReference type="InterPro" id="IPR037053">
    <property type="entry name" value="Phage_tail_collar_dom_sf"/>
</dbReference>
<protein>
    <submittedName>
        <fullName evidence="2">Phage tail protein</fullName>
    </submittedName>
</protein>
<organism evidence="2 3">
    <name type="scientific">Schumannella soli</name>
    <dbReference type="NCBI Taxonomy" id="2590779"/>
    <lineage>
        <taxon>Bacteria</taxon>
        <taxon>Bacillati</taxon>
        <taxon>Actinomycetota</taxon>
        <taxon>Actinomycetes</taxon>
        <taxon>Micrococcales</taxon>
        <taxon>Microbacteriaceae</taxon>
        <taxon>Schumannella</taxon>
    </lineage>
</organism>
<dbReference type="SUPFAM" id="SSF88874">
    <property type="entry name" value="Receptor-binding domain of short tail fibre protein gp12"/>
    <property type="match status" value="1"/>
</dbReference>
<dbReference type="Pfam" id="PF07484">
    <property type="entry name" value="Collar"/>
    <property type="match status" value="1"/>
</dbReference>
<name>A0A506XXP7_9MICO</name>